<evidence type="ECO:0000256" key="1">
    <source>
        <dbReference type="ARBA" id="ARBA00001187"/>
    </source>
</evidence>
<feature type="binding site" evidence="13">
    <location>
        <position position="321"/>
    </location>
    <ligand>
        <name>Zn(2+)</name>
        <dbReference type="ChEBI" id="CHEBI:29105"/>
        <note>catalytic</note>
    </ligand>
</feature>
<evidence type="ECO:0000313" key="16">
    <source>
        <dbReference type="Proteomes" id="UP000054097"/>
    </source>
</evidence>
<dbReference type="Proteomes" id="UP000054097">
    <property type="component" value="Unassembled WGS sequence"/>
</dbReference>
<dbReference type="GO" id="GO:0046872">
    <property type="term" value="F:metal ion binding"/>
    <property type="evidence" value="ECO:0007669"/>
    <property type="project" value="UniProtKB-KW"/>
</dbReference>
<evidence type="ECO:0000256" key="9">
    <source>
        <dbReference type="ARBA" id="ARBA00022833"/>
    </source>
</evidence>
<keyword evidence="4" id="KW-0645">Protease</keyword>
<feature type="active site" evidence="12">
    <location>
        <position position="318"/>
    </location>
</feature>
<evidence type="ECO:0000313" key="15">
    <source>
        <dbReference type="EMBL" id="KIM23540.1"/>
    </source>
</evidence>
<feature type="chain" id="PRO_5002161052" description="deuterolysin" evidence="14">
    <location>
        <begin position="19"/>
        <end position="361"/>
    </location>
</feature>
<dbReference type="InterPro" id="IPR024079">
    <property type="entry name" value="MetalloPept_cat_dom_sf"/>
</dbReference>
<feature type="binding site" evidence="13">
    <location>
        <position position="328"/>
    </location>
    <ligand>
        <name>Zn(2+)</name>
        <dbReference type="ChEBI" id="CHEBI:29105"/>
        <note>catalytic</note>
    </ligand>
</feature>
<protein>
    <recommendedName>
        <fullName evidence="3">deuterolysin</fullName>
        <ecNumber evidence="3">3.4.24.39</ecNumber>
    </recommendedName>
</protein>
<dbReference type="GO" id="GO:0006508">
    <property type="term" value="P:proteolysis"/>
    <property type="evidence" value="ECO:0007669"/>
    <property type="project" value="UniProtKB-KW"/>
</dbReference>
<keyword evidence="8" id="KW-0378">Hydrolase</keyword>
<comment type="catalytic activity">
    <reaction evidence="1">
        <text>Preferential cleavage of bonds with hydrophobic residues in P1'. Also 3-Asn-|-Gln-4 and 8-Gly-|-Ser-9 bonds in insulin B chain.</text>
        <dbReference type="EC" id="3.4.24.39"/>
    </reaction>
</comment>
<dbReference type="PANTHER" id="PTHR37016">
    <property type="match status" value="1"/>
</dbReference>
<dbReference type="Gene3D" id="2.60.40.2970">
    <property type="match status" value="1"/>
</dbReference>
<reference evidence="16" key="2">
    <citation type="submission" date="2015-01" db="EMBL/GenBank/DDBJ databases">
        <title>Evolutionary Origins and Diversification of the Mycorrhizal Mutualists.</title>
        <authorList>
            <consortium name="DOE Joint Genome Institute"/>
            <consortium name="Mycorrhizal Genomics Consortium"/>
            <person name="Kohler A."/>
            <person name="Kuo A."/>
            <person name="Nagy L.G."/>
            <person name="Floudas D."/>
            <person name="Copeland A."/>
            <person name="Barry K.W."/>
            <person name="Cichocki N."/>
            <person name="Veneault-Fourrey C."/>
            <person name="LaButti K."/>
            <person name="Lindquist E.A."/>
            <person name="Lipzen A."/>
            <person name="Lundell T."/>
            <person name="Morin E."/>
            <person name="Murat C."/>
            <person name="Riley R."/>
            <person name="Ohm R."/>
            <person name="Sun H."/>
            <person name="Tunlid A."/>
            <person name="Henrissat B."/>
            <person name="Grigoriev I.V."/>
            <person name="Hibbett D.S."/>
            <person name="Martin F."/>
        </authorList>
    </citation>
    <scope>NUCLEOTIDE SEQUENCE [LARGE SCALE GENOMIC DNA]</scope>
    <source>
        <strain evidence="16">MAFF 305830</strain>
    </source>
</reference>
<comment type="cofactor">
    <cofactor evidence="13">
        <name>Zn(2+)</name>
        <dbReference type="ChEBI" id="CHEBI:29105"/>
    </cofactor>
    <text evidence="13">Binds 1 zinc ion per subunit.</text>
</comment>
<dbReference type="GO" id="GO:0004222">
    <property type="term" value="F:metalloendopeptidase activity"/>
    <property type="evidence" value="ECO:0007669"/>
    <property type="project" value="InterPro"/>
</dbReference>
<evidence type="ECO:0000256" key="13">
    <source>
        <dbReference type="PIRSR" id="PIRSR601384-2"/>
    </source>
</evidence>
<feature type="signal peptide" evidence="14">
    <location>
        <begin position="1"/>
        <end position="18"/>
    </location>
</feature>
<dbReference type="EC" id="3.4.24.39" evidence="3"/>
<evidence type="ECO:0000256" key="7">
    <source>
        <dbReference type="ARBA" id="ARBA00022729"/>
    </source>
</evidence>
<dbReference type="AlphaFoldDB" id="A0A0C3AFW3"/>
<dbReference type="SUPFAM" id="SSF55486">
    <property type="entry name" value="Metalloproteases ('zincins'), catalytic domain"/>
    <property type="match status" value="1"/>
</dbReference>
<gene>
    <name evidence="15" type="ORF">M408DRAFT_253075</name>
</gene>
<reference evidence="15 16" key="1">
    <citation type="submission" date="2014-04" db="EMBL/GenBank/DDBJ databases">
        <authorList>
            <consortium name="DOE Joint Genome Institute"/>
            <person name="Kuo A."/>
            <person name="Zuccaro A."/>
            <person name="Kohler A."/>
            <person name="Nagy L.G."/>
            <person name="Floudas D."/>
            <person name="Copeland A."/>
            <person name="Barry K.W."/>
            <person name="Cichocki N."/>
            <person name="Veneault-Fourrey C."/>
            <person name="LaButti K."/>
            <person name="Lindquist E.A."/>
            <person name="Lipzen A."/>
            <person name="Lundell T."/>
            <person name="Morin E."/>
            <person name="Murat C."/>
            <person name="Sun H."/>
            <person name="Tunlid A."/>
            <person name="Henrissat B."/>
            <person name="Grigoriev I.V."/>
            <person name="Hibbett D.S."/>
            <person name="Martin F."/>
            <person name="Nordberg H.P."/>
            <person name="Cantor M.N."/>
            <person name="Hua S.X."/>
        </authorList>
    </citation>
    <scope>NUCLEOTIDE SEQUENCE [LARGE SCALE GENOMIC DNA]</scope>
    <source>
        <strain evidence="15 16">MAFF 305830</strain>
    </source>
</reference>
<evidence type="ECO:0000256" key="10">
    <source>
        <dbReference type="ARBA" id="ARBA00023049"/>
    </source>
</evidence>
<evidence type="ECO:0000256" key="5">
    <source>
        <dbReference type="ARBA" id="ARBA00022685"/>
    </source>
</evidence>
<sequence length="361" mass="38265">MVHFISFVTLALSGMAIASPLRRAPNLVVSLSTNAASISSVDDISLVATVENTSDQDIKVLKFGTVLDNKLPTNSFTVTRGGQSVPFTGIQVQLSMTDLTEDSFVVIPAGQSVTATHTNIGPLYKFHGLGVGSFSFAPRQDFQVASADSVVTDIADTLRVVVGSSSVDVNVTTDVTKRDLELERDLEKRAKVTCSTSSYSSFISASYTEGKALASLAANYISSRGTSDSLFKAYFGATTSTKPYTVFSTVASESSSTRTLSCTDPYAVCGNGVIAYTVTSTTNIYYCSIFYNEVTTSRLCSGTTVASRNIRGGTTLHELTHALSGTTDVGYGCSYDQSLATSSPTRAMSNADNYNVRIKAL</sequence>
<keyword evidence="16" id="KW-1185">Reference proteome</keyword>
<dbReference type="EMBL" id="KN824335">
    <property type="protein sequence ID" value="KIM23540.1"/>
    <property type="molecule type" value="Genomic_DNA"/>
</dbReference>
<dbReference type="PANTHER" id="PTHR37016:SF3">
    <property type="entry name" value="NEUTRAL PROTEASE 2-RELATED"/>
    <property type="match status" value="1"/>
</dbReference>
<proteinExistence type="inferred from homology"/>
<dbReference type="CDD" id="cd11008">
    <property type="entry name" value="M35_deuterolysin_like"/>
    <property type="match status" value="1"/>
</dbReference>
<evidence type="ECO:0000256" key="4">
    <source>
        <dbReference type="ARBA" id="ARBA00022670"/>
    </source>
</evidence>
<dbReference type="HOGENOM" id="CLU_040830_0_0_1"/>
<keyword evidence="5" id="KW-0165">Cleavage on pair of basic residues</keyword>
<organism evidence="15 16">
    <name type="scientific">Serendipita vermifera MAFF 305830</name>
    <dbReference type="NCBI Taxonomy" id="933852"/>
    <lineage>
        <taxon>Eukaryota</taxon>
        <taxon>Fungi</taxon>
        <taxon>Dikarya</taxon>
        <taxon>Basidiomycota</taxon>
        <taxon>Agaricomycotina</taxon>
        <taxon>Agaricomycetes</taxon>
        <taxon>Sebacinales</taxon>
        <taxon>Serendipitaceae</taxon>
        <taxon>Serendipita</taxon>
    </lineage>
</organism>
<keyword evidence="11" id="KW-0865">Zymogen</keyword>
<dbReference type="OrthoDB" id="412874at2759"/>
<dbReference type="Gene3D" id="3.40.390.10">
    <property type="entry name" value="Collagenase (Catalytic Domain)"/>
    <property type="match status" value="1"/>
</dbReference>
<keyword evidence="7 14" id="KW-0732">Signal</keyword>
<keyword evidence="10" id="KW-0482">Metalloprotease</keyword>
<keyword evidence="6 13" id="KW-0479">Metal-binding</keyword>
<keyword evidence="9 13" id="KW-0862">Zinc</keyword>
<comment type="similarity">
    <text evidence="2">Belongs to the peptidase M35 family.</text>
</comment>
<evidence type="ECO:0000256" key="11">
    <source>
        <dbReference type="ARBA" id="ARBA00023145"/>
    </source>
</evidence>
<dbReference type="Pfam" id="PF02102">
    <property type="entry name" value="Peptidase_M35"/>
    <property type="match status" value="1"/>
</dbReference>
<evidence type="ECO:0000256" key="8">
    <source>
        <dbReference type="ARBA" id="ARBA00022801"/>
    </source>
</evidence>
<dbReference type="InterPro" id="IPR050414">
    <property type="entry name" value="Fungal_M35_metalloproteases"/>
</dbReference>
<name>A0A0C3AFW3_SERVB</name>
<evidence type="ECO:0000256" key="2">
    <source>
        <dbReference type="ARBA" id="ARBA00010279"/>
    </source>
</evidence>
<evidence type="ECO:0000256" key="3">
    <source>
        <dbReference type="ARBA" id="ARBA00012431"/>
    </source>
</evidence>
<evidence type="ECO:0000256" key="14">
    <source>
        <dbReference type="SAM" id="SignalP"/>
    </source>
</evidence>
<feature type="binding site" evidence="13">
    <location>
        <position position="317"/>
    </location>
    <ligand>
        <name>Zn(2+)</name>
        <dbReference type="ChEBI" id="CHEBI:29105"/>
        <note>catalytic</note>
    </ligand>
</feature>
<evidence type="ECO:0000256" key="12">
    <source>
        <dbReference type="PIRSR" id="PIRSR601384-1"/>
    </source>
</evidence>
<evidence type="ECO:0000256" key="6">
    <source>
        <dbReference type="ARBA" id="ARBA00022723"/>
    </source>
</evidence>
<accession>A0A0C3AFW3</accession>
<dbReference type="InterPro" id="IPR001384">
    <property type="entry name" value="Peptidase_M35"/>
</dbReference>
<dbReference type="STRING" id="933852.A0A0C3AFW3"/>